<dbReference type="InterPro" id="IPR003660">
    <property type="entry name" value="HAMP_dom"/>
</dbReference>
<dbReference type="GO" id="GO:0007165">
    <property type="term" value="P:signal transduction"/>
    <property type="evidence" value="ECO:0007669"/>
    <property type="project" value="UniProtKB-KW"/>
</dbReference>
<keyword evidence="5" id="KW-0812">Transmembrane</keyword>
<keyword evidence="5" id="KW-1133">Transmembrane helix</keyword>
<dbReference type="PROSITE" id="PS50885">
    <property type="entry name" value="HAMP"/>
    <property type="match status" value="1"/>
</dbReference>
<dbReference type="CDD" id="cd06225">
    <property type="entry name" value="HAMP"/>
    <property type="match status" value="1"/>
</dbReference>
<dbReference type="Pfam" id="PF00015">
    <property type="entry name" value="MCPsignal"/>
    <property type="match status" value="1"/>
</dbReference>
<evidence type="ECO:0000313" key="8">
    <source>
        <dbReference type="EMBL" id="RDH81555.1"/>
    </source>
</evidence>
<feature type="transmembrane region" description="Helical" evidence="5">
    <location>
        <begin position="177"/>
        <end position="197"/>
    </location>
</feature>
<accession>A0A370D9G8</accession>
<gene>
    <name evidence="8" type="ORF">DIZ80_15880</name>
</gene>
<protein>
    <submittedName>
        <fullName evidence="8">Methyl-accepting chemotaxis protein</fullName>
    </submittedName>
</protein>
<evidence type="ECO:0000259" key="7">
    <source>
        <dbReference type="PROSITE" id="PS50885"/>
    </source>
</evidence>
<keyword evidence="5" id="KW-0472">Membrane</keyword>
<keyword evidence="9" id="KW-1185">Reference proteome</keyword>
<dbReference type="Proteomes" id="UP000254266">
    <property type="component" value="Unassembled WGS sequence"/>
</dbReference>
<evidence type="ECO:0000256" key="5">
    <source>
        <dbReference type="SAM" id="Phobius"/>
    </source>
</evidence>
<keyword evidence="2 4" id="KW-0807">Transducer</keyword>
<reference evidence="8 9" key="1">
    <citation type="journal article" date="2018" name="ISME J.">
        <title>Endosymbiont genomes yield clues of tubeworm success.</title>
        <authorList>
            <person name="Li Y."/>
            <person name="Liles M.R."/>
            <person name="Halanych K.M."/>
        </authorList>
    </citation>
    <scope>NUCLEOTIDE SEQUENCE [LARGE SCALE GENOMIC DNA]</scope>
    <source>
        <strain evidence="8">A1464</strain>
    </source>
</reference>
<dbReference type="Gene3D" id="1.10.287.950">
    <property type="entry name" value="Methyl-accepting chemotaxis protein"/>
    <property type="match status" value="1"/>
</dbReference>
<dbReference type="PANTHER" id="PTHR32089">
    <property type="entry name" value="METHYL-ACCEPTING CHEMOTAXIS PROTEIN MCPB"/>
    <property type="match status" value="1"/>
</dbReference>
<evidence type="ECO:0000259" key="6">
    <source>
        <dbReference type="PROSITE" id="PS50111"/>
    </source>
</evidence>
<evidence type="ECO:0000256" key="2">
    <source>
        <dbReference type="ARBA" id="ARBA00023224"/>
    </source>
</evidence>
<comment type="subcellular location">
    <subcellularLocation>
        <location evidence="1">Membrane</location>
    </subcellularLocation>
</comment>
<evidence type="ECO:0000313" key="9">
    <source>
        <dbReference type="Proteomes" id="UP000254266"/>
    </source>
</evidence>
<feature type="domain" description="HAMP" evidence="7">
    <location>
        <begin position="199"/>
        <end position="251"/>
    </location>
</feature>
<proteinExistence type="inferred from homology"/>
<dbReference type="AlphaFoldDB" id="A0A370D9G8"/>
<dbReference type="CDD" id="cd11386">
    <property type="entry name" value="MCP_signal"/>
    <property type="match status" value="1"/>
</dbReference>
<dbReference type="SUPFAM" id="SSF58104">
    <property type="entry name" value="Methyl-accepting chemotaxis protein (MCP) signaling domain"/>
    <property type="match status" value="1"/>
</dbReference>
<dbReference type="GO" id="GO:0016020">
    <property type="term" value="C:membrane"/>
    <property type="evidence" value="ECO:0007669"/>
    <property type="project" value="UniProtKB-SubCell"/>
</dbReference>
<comment type="caution">
    <text evidence="8">The sequence shown here is derived from an EMBL/GenBank/DDBJ whole genome shotgun (WGS) entry which is preliminary data.</text>
</comment>
<comment type="similarity">
    <text evidence="3">Belongs to the methyl-accepting chemotaxis (MCP) protein family.</text>
</comment>
<dbReference type="FunFam" id="1.10.287.950:FF:000001">
    <property type="entry name" value="Methyl-accepting chemotaxis sensory transducer"/>
    <property type="match status" value="1"/>
</dbReference>
<dbReference type="InterPro" id="IPR004089">
    <property type="entry name" value="MCPsignal_dom"/>
</dbReference>
<dbReference type="PROSITE" id="PS50111">
    <property type="entry name" value="CHEMOTAXIS_TRANSDUC_2"/>
    <property type="match status" value="1"/>
</dbReference>
<sequence>MITGFGTSLVLAATVYGVYSGWVVKQEMSDAIHHALKVEAEFTDISVGFRSQVQDWKNVLIRGHEDSQRKKYWGKFLKKHENVQHEIDLLSADVHDAKIEQSLSKVKAEHAHLLPLYKKGLEIFVSSGYDYKVGDKSVKGIDQKTTKMLEVVSEQLGASVRRIIARSEQHAMEGVEITVISLIISVVAAFLVFLIMVRKIIVVPAQAVAQDLSLMASGDFTHEITVDSADELGQVADSASILRDDIGNIVNQINQSVYKLSTSAEEMAHSTEQSSQAMGQQRMETDQVATAMNEMTATVHEVAQNAQLAADSANQANSEVNTGQSVVNESISAISKLVQQVERAADVIHALENDSVEIGSVLDVIRGIAEQTNLLALNAAIEAARAGEQGRGFAVVADEVRVLAQRTQTSTEEIQSMIEKLQSGAQQAVEAMNQSRSQADVTRDTAARAGEVLTSITSSVTNINDMNTLIASSAEEQNAVAEEINRSIVSISQGAEVSSDGATHMAETSEDLRNVAEELKHVISRLKI</sequence>
<dbReference type="PANTHER" id="PTHR32089:SF120">
    <property type="entry name" value="METHYL-ACCEPTING CHEMOTAXIS PROTEIN TLPQ"/>
    <property type="match status" value="1"/>
</dbReference>
<dbReference type="EMBL" id="QFXC01000013">
    <property type="protein sequence ID" value="RDH81555.1"/>
    <property type="molecule type" value="Genomic_DNA"/>
</dbReference>
<organism evidence="8 9">
    <name type="scientific">endosymbiont of Galathealinum brachiosum</name>
    <dbReference type="NCBI Taxonomy" id="2200906"/>
    <lineage>
        <taxon>Bacteria</taxon>
        <taxon>Pseudomonadati</taxon>
        <taxon>Pseudomonadota</taxon>
        <taxon>Gammaproteobacteria</taxon>
        <taxon>sulfur-oxidizing symbionts</taxon>
    </lineage>
</organism>
<dbReference type="GO" id="GO:0006935">
    <property type="term" value="P:chemotaxis"/>
    <property type="evidence" value="ECO:0007669"/>
    <property type="project" value="UniProtKB-ARBA"/>
</dbReference>
<name>A0A370D9G8_9GAMM</name>
<evidence type="ECO:0000256" key="3">
    <source>
        <dbReference type="ARBA" id="ARBA00029447"/>
    </source>
</evidence>
<evidence type="ECO:0000256" key="1">
    <source>
        <dbReference type="ARBA" id="ARBA00004370"/>
    </source>
</evidence>
<evidence type="ECO:0000256" key="4">
    <source>
        <dbReference type="PROSITE-ProRule" id="PRU00284"/>
    </source>
</evidence>
<feature type="domain" description="Methyl-accepting transducer" evidence="6">
    <location>
        <begin position="256"/>
        <end position="492"/>
    </location>
</feature>
<dbReference type="SMART" id="SM00283">
    <property type="entry name" value="MA"/>
    <property type="match status" value="1"/>
</dbReference>